<gene>
    <name evidence="2" type="ORF">CHARACLAT_017030</name>
</gene>
<evidence type="ECO:0000256" key="1">
    <source>
        <dbReference type="SAM" id="MobiDB-lite"/>
    </source>
</evidence>
<dbReference type="EMBL" id="JAHUTJ010009605">
    <property type="protein sequence ID" value="MED6267929.1"/>
    <property type="molecule type" value="Genomic_DNA"/>
</dbReference>
<name>A0ABU7D195_9TELE</name>
<feature type="region of interest" description="Disordered" evidence="1">
    <location>
        <begin position="108"/>
        <end position="147"/>
    </location>
</feature>
<organism evidence="2 3">
    <name type="scientific">Characodon lateralis</name>
    <dbReference type="NCBI Taxonomy" id="208331"/>
    <lineage>
        <taxon>Eukaryota</taxon>
        <taxon>Metazoa</taxon>
        <taxon>Chordata</taxon>
        <taxon>Craniata</taxon>
        <taxon>Vertebrata</taxon>
        <taxon>Euteleostomi</taxon>
        <taxon>Actinopterygii</taxon>
        <taxon>Neopterygii</taxon>
        <taxon>Teleostei</taxon>
        <taxon>Neoteleostei</taxon>
        <taxon>Acanthomorphata</taxon>
        <taxon>Ovalentaria</taxon>
        <taxon>Atherinomorphae</taxon>
        <taxon>Cyprinodontiformes</taxon>
        <taxon>Goodeidae</taxon>
        <taxon>Characodon</taxon>
    </lineage>
</organism>
<feature type="compositionally biased region" description="Basic and acidic residues" evidence="1">
    <location>
        <begin position="108"/>
        <end position="129"/>
    </location>
</feature>
<comment type="caution">
    <text evidence="2">The sequence shown here is derived from an EMBL/GenBank/DDBJ whole genome shotgun (WGS) entry which is preliminary data.</text>
</comment>
<accession>A0ABU7D195</accession>
<keyword evidence="3" id="KW-1185">Reference proteome</keyword>
<proteinExistence type="predicted"/>
<evidence type="ECO:0000313" key="3">
    <source>
        <dbReference type="Proteomes" id="UP001352852"/>
    </source>
</evidence>
<protein>
    <submittedName>
        <fullName evidence="2">Uncharacterized protein</fullName>
    </submittedName>
</protein>
<evidence type="ECO:0000313" key="2">
    <source>
        <dbReference type="EMBL" id="MED6267929.1"/>
    </source>
</evidence>
<reference evidence="2 3" key="1">
    <citation type="submission" date="2021-06" db="EMBL/GenBank/DDBJ databases">
        <authorList>
            <person name="Palmer J.M."/>
        </authorList>
    </citation>
    <scope>NUCLEOTIDE SEQUENCE [LARGE SCALE GENOMIC DNA]</scope>
    <source>
        <strain evidence="2 3">CL_MEX2019</strain>
        <tissue evidence="2">Muscle</tissue>
    </source>
</reference>
<dbReference type="Proteomes" id="UP001352852">
    <property type="component" value="Unassembled WGS sequence"/>
</dbReference>
<sequence length="147" mass="17042">MSSKAKKAPPFLKRFLHPLPCKRSHSCRPQNITGSKIQVFCGPEWRHLIGREPINHAFSRTPPPIQPLASLFQCVYYTAEHKGRHSSSHALNPLRKPIFSCICKEISKRSTCPRESHREQKEEKRRSPRGDQLGYQRNLLHPSQNQR</sequence>